<dbReference type="PANTHER" id="PTHR21047:SF2">
    <property type="entry name" value="THYMIDINE DIPHOSPHO-4-KETO-RHAMNOSE 3,5-EPIMERASE"/>
    <property type="match status" value="1"/>
</dbReference>
<organism evidence="1 2">
    <name type="scientific">Cohnella boryungensis</name>
    <dbReference type="NCBI Taxonomy" id="768479"/>
    <lineage>
        <taxon>Bacteria</taxon>
        <taxon>Bacillati</taxon>
        <taxon>Bacillota</taxon>
        <taxon>Bacilli</taxon>
        <taxon>Bacillales</taxon>
        <taxon>Paenibacillaceae</taxon>
        <taxon>Cohnella</taxon>
    </lineage>
</organism>
<dbReference type="Gene3D" id="2.60.120.10">
    <property type="entry name" value="Jelly Rolls"/>
    <property type="match status" value="1"/>
</dbReference>
<dbReference type="InterPro" id="IPR000888">
    <property type="entry name" value="RmlC-like"/>
</dbReference>
<evidence type="ECO:0000313" key="2">
    <source>
        <dbReference type="Proteomes" id="UP001595755"/>
    </source>
</evidence>
<reference evidence="2" key="1">
    <citation type="journal article" date="2019" name="Int. J. Syst. Evol. Microbiol.">
        <title>The Global Catalogue of Microorganisms (GCM) 10K type strain sequencing project: providing services to taxonomists for standard genome sequencing and annotation.</title>
        <authorList>
            <consortium name="The Broad Institute Genomics Platform"/>
            <consortium name="The Broad Institute Genome Sequencing Center for Infectious Disease"/>
            <person name="Wu L."/>
            <person name="Ma J."/>
        </authorList>
    </citation>
    <scope>NUCLEOTIDE SEQUENCE [LARGE SCALE GENOMIC DNA]</scope>
    <source>
        <strain evidence="2">CGMCC 4.1641</strain>
    </source>
</reference>
<proteinExistence type="predicted"/>
<dbReference type="InterPro" id="IPR014710">
    <property type="entry name" value="RmlC-like_jellyroll"/>
</dbReference>
<dbReference type="Proteomes" id="UP001595755">
    <property type="component" value="Unassembled WGS sequence"/>
</dbReference>
<evidence type="ECO:0000313" key="1">
    <source>
        <dbReference type="EMBL" id="MFC4304521.1"/>
    </source>
</evidence>
<name>A0ABV8SB29_9BACL</name>
<sequence>MTGTAPNRPEPPLIAEPLTLPGCLKIFPKVHRDERGRLVKTVHHETYSRYGLISSFREQFYSFSRRGVLRGLHVQLPPAEQHKLVACLQGEVLDVILDLRTDSPTYGQHELVPLDGERGAMVYMPPGIAHGFYACDDSLLLYHVTTQHAPAQDAGIHWNSVGISWPDSQPVLSERDRTFPSLAEFASPFRFHPEGSPL</sequence>
<keyword evidence="2" id="KW-1185">Reference proteome</keyword>
<dbReference type="RefSeq" id="WP_204605996.1">
    <property type="nucleotide sequence ID" value="NZ_JBHSED010000025.1"/>
</dbReference>
<comment type="caution">
    <text evidence="1">The sequence shown here is derived from an EMBL/GenBank/DDBJ whole genome shotgun (WGS) entry which is preliminary data.</text>
</comment>
<dbReference type="EMBL" id="JBHSED010000025">
    <property type="protein sequence ID" value="MFC4304521.1"/>
    <property type="molecule type" value="Genomic_DNA"/>
</dbReference>
<dbReference type="SUPFAM" id="SSF51182">
    <property type="entry name" value="RmlC-like cupins"/>
    <property type="match status" value="1"/>
</dbReference>
<dbReference type="Pfam" id="PF00908">
    <property type="entry name" value="dTDP_sugar_isom"/>
    <property type="match status" value="1"/>
</dbReference>
<dbReference type="CDD" id="cd00438">
    <property type="entry name" value="cupin_RmlC"/>
    <property type="match status" value="1"/>
</dbReference>
<dbReference type="PANTHER" id="PTHR21047">
    <property type="entry name" value="DTDP-6-DEOXY-D-GLUCOSE-3,5 EPIMERASE"/>
    <property type="match status" value="1"/>
</dbReference>
<protein>
    <submittedName>
        <fullName evidence="1">dTDP-4-dehydrorhamnose 3,5-epimerase family protein</fullName>
    </submittedName>
</protein>
<accession>A0ABV8SB29</accession>
<dbReference type="InterPro" id="IPR011051">
    <property type="entry name" value="RmlC_Cupin_sf"/>
</dbReference>
<gene>
    <name evidence="1" type="ORF">ACFO1S_13920</name>
</gene>